<feature type="compositionally biased region" description="Low complexity" evidence="11">
    <location>
        <begin position="82"/>
        <end position="92"/>
    </location>
</feature>
<dbReference type="PANTHER" id="PTHR21738">
    <property type="entry name" value="RIBOSOMAL RNA PROCESSING PROTEIN 36 HOMOLOG"/>
    <property type="match status" value="1"/>
</dbReference>
<organism evidence="12 13">
    <name type="scientific">Cephalotrichum gorgonifer</name>
    <dbReference type="NCBI Taxonomy" id="2041049"/>
    <lineage>
        <taxon>Eukaryota</taxon>
        <taxon>Fungi</taxon>
        <taxon>Dikarya</taxon>
        <taxon>Ascomycota</taxon>
        <taxon>Pezizomycotina</taxon>
        <taxon>Sordariomycetes</taxon>
        <taxon>Hypocreomycetidae</taxon>
        <taxon>Microascales</taxon>
        <taxon>Microascaceae</taxon>
        <taxon>Cephalotrichum</taxon>
    </lineage>
</organism>
<comment type="caution">
    <text evidence="12">The sequence shown here is derived from an EMBL/GenBank/DDBJ whole genome shotgun (WGS) entry which is preliminary data.</text>
</comment>
<feature type="region of interest" description="Disordered" evidence="11">
    <location>
        <begin position="1"/>
        <end position="168"/>
    </location>
</feature>
<evidence type="ECO:0000256" key="5">
    <source>
        <dbReference type="ARBA" id="ARBA00022552"/>
    </source>
</evidence>
<protein>
    <recommendedName>
        <fullName evidence="10">rRNA biogenesis protein RRP36</fullName>
    </recommendedName>
</protein>
<dbReference type="PANTHER" id="PTHR21738:SF0">
    <property type="entry name" value="RIBOSOMAL RNA PROCESSING PROTEIN 36 HOMOLOG"/>
    <property type="match status" value="1"/>
</dbReference>
<evidence type="ECO:0000313" key="12">
    <source>
        <dbReference type="EMBL" id="SPN97230.1"/>
    </source>
</evidence>
<evidence type="ECO:0000256" key="7">
    <source>
        <dbReference type="ARBA" id="ARBA00023242"/>
    </source>
</evidence>
<comment type="subcellular location">
    <subcellularLocation>
        <location evidence="1 10">Nucleus</location>
        <location evidence="1 10">Nucleolus</location>
    </subcellularLocation>
</comment>
<keyword evidence="7 10" id="KW-0539">Nucleus</keyword>
<feature type="region of interest" description="Disordered" evidence="11">
    <location>
        <begin position="196"/>
        <end position="240"/>
    </location>
</feature>
<accession>A0AAE8MRA3</accession>
<keyword evidence="8 10" id="KW-0687">Ribonucleoprotein</keyword>
<evidence type="ECO:0000256" key="2">
    <source>
        <dbReference type="ARBA" id="ARBA00009418"/>
    </source>
</evidence>
<feature type="compositionally biased region" description="Basic and acidic residues" evidence="11">
    <location>
        <begin position="286"/>
        <end position="300"/>
    </location>
</feature>
<dbReference type="Proteomes" id="UP001187682">
    <property type="component" value="Unassembled WGS sequence"/>
</dbReference>
<keyword evidence="13" id="KW-1185">Reference proteome</keyword>
<evidence type="ECO:0000256" key="1">
    <source>
        <dbReference type="ARBA" id="ARBA00004604"/>
    </source>
</evidence>
<dbReference type="GO" id="GO:0005730">
    <property type="term" value="C:nucleolus"/>
    <property type="evidence" value="ECO:0007669"/>
    <property type="project" value="UniProtKB-SubCell"/>
</dbReference>
<comment type="similarity">
    <text evidence="2 10">Belongs to the RRP36 family.</text>
</comment>
<name>A0AAE8MRA3_9PEZI</name>
<dbReference type="AlphaFoldDB" id="A0AAE8MRA3"/>
<proteinExistence type="inferred from homology"/>
<sequence>MLSNKRKLGETGLGRRVRARKEEESDVEVEGSEAPSEEEVDASEGSSDDEENDGEELSDEELDDQPEDKPPAVDFSIISFGDLAKADAALSKQSKKKAAQSETTTPRDARPDWTAGTKPTLKSTPAKRSSKHAPTEQSSKYAVSRKRDIIADTRPKPRDPRFDPLSGRLDERKFKKAYSFLDSYRDDEIKQLRESIKKTKEGHAKEELKRKLKSLEGKKERERKEEEKRKVLEDHKKQEKELVKQGKTPYYLKKAEQKKRVLTERFKGMSKGKAEKAIERRRKKEAVRDRRAYEEVERATGYRARRA</sequence>
<gene>
    <name evidence="12" type="ORF">DNG_00744</name>
</gene>
<feature type="compositionally biased region" description="Basic and acidic residues" evidence="11">
    <location>
        <begin position="265"/>
        <end position="278"/>
    </location>
</feature>
<evidence type="ECO:0000256" key="3">
    <source>
        <dbReference type="ARBA" id="ARBA00011167"/>
    </source>
</evidence>
<keyword evidence="4 10" id="KW-0690">Ribosome biogenesis</keyword>
<evidence type="ECO:0000256" key="11">
    <source>
        <dbReference type="SAM" id="MobiDB-lite"/>
    </source>
</evidence>
<feature type="compositionally biased region" description="Basic and acidic residues" evidence="11">
    <location>
        <begin position="145"/>
        <end position="168"/>
    </location>
</feature>
<evidence type="ECO:0000256" key="10">
    <source>
        <dbReference type="RuleBase" id="RU368027"/>
    </source>
</evidence>
<dbReference type="GO" id="GO:0000462">
    <property type="term" value="P:maturation of SSU-rRNA from tricistronic rRNA transcript (SSU-rRNA, 5.8S rRNA, LSU-rRNA)"/>
    <property type="evidence" value="ECO:0007669"/>
    <property type="project" value="TreeGrafter"/>
</dbReference>
<evidence type="ECO:0000256" key="4">
    <source>
        <dbReference type="ARBA" id="ARBA00022517"/>
    </source>
</evidence>
<feature type="compositionally biased region" description="Acidic residues" evidence="11">
    <location>
        <begin position="24"/>
        <end position="66"/>
    </location>
</feature>
<dbReference type="InterPro" id="IPR009292">
    <property type="entry name" value="RRP36"/>
</dbReference>
<keyword evidence="6" id="KW-0175">Coiled coil</keyword>
<evidence type="ECO:0000313" key="13">
    <source>
        <dbReference type="Proteomes" id="UP001187682"/>
    </source>
</evidence>
<dbReference type="GO" id="GO:0030686">
    <property type="term" value="C:90S preribosome"/>
    <property type="evidence" value="ECO:0007669"/>
    <property type="project" value="TreeGrafter"/>
</dbReference>
<dbReference type="Pfam" id="PF06102">
    <property type="entry name" value="RRP36"/>
    <property type="match status" value="1"/>
</dbReference>
<evidence type="ECO:0000256" key="6">
    <source>
        <dbReference type="ARBA" id="ARBA00023054"/>
    </source>
</evidence>
<keyword evidence="5 10" id="KW-0698">rRNA processing</keyword>
<evidence type="ECO:0000256" key="9">
    <source>
        <dbReference type="ARBA" id="ARBA00025053"/>
    </source>
</evidence>
<comment type="subunit">
    <text evidence="3 10">Associates with 90S and pre-40S pre-ribosomal particles.</text>
</comment>
<comment type="function">
    <text evidence="9 10">Component of the 90S pre-ribosome involved in the maturation of rRNAs. Required for early cleavages of the pre-RNAs in the 40S ribosomal subunit maturation pathway.</text>
</comment>
<reference evidence="12" key="1">
    <citation type="submission" date="2018-03" db="EMBL/GenBank/DDBJ databases">
        <authorList>
            <person name="Guldener U."/>
        </authorList>
    </citation>
    <scope>NUCLEOTIDE SEQUENCE</scope>
</reference>
<dbReference type="EMBL" id="ONZQ02000001">
    <property type="protein sequence ID" value="SPN97230.1"/>
    <property type="molecule type" value="Genomic_DNA"/>
</dbReference>
<evidence type="ECO:0000256" key="8">
    <source>
        <dbReference type="ARBA" id="ARBA00023274"/>
    </source>
</evidence>
<feature type="region of interest" description="Disordered" evidence="11">
    <location>
        <begin position="265"/>
        <end position="307"/>
    </location>
</feature>